<dbReference type="Gene3D" id="2.60.40.10">
    <property type="entry name" value="Immunoglobulins"/>
    <property type="match status" value="3"/>
</dbReference>
<dbReference type="InterPro" id="IPR003961">
    <property type="entry name" value="FN3_dom"/>
</dbReference>
<proteinExistence type="predicted"/>
<feature type="domain" description="Fibronectin type-III" evidence="3">
    <location>
        <begin position="465"/>
        <end position="557"/>
    </location>
</feature>
<feature type="chain" id="PRO_5046840883" evidence="2">
    <location>
        <begin position="31"/>
        <end position="557"/>
    </location>
</feature>
<evidence type="ECO:0000256" key="1">
    <source>
        <dbReference type="ARBA" id="ARBA00022737"/>
    </source>
</evidence>
<evidence type="ECO:0000259" key="3">
    <source>
        <dbReference type="PROSITE" id="PS50853"/>
    </source>
</evidence>
<dbReference type="PROSITE" id="PS50853">
    <property type="entry name" value="FN3"/>
    <property type="match status" value="2"/>
</dbReference>
<dbReference type="Pfam" id="PF00041">
    <property type="entry name" value="fn3"/>
    <property type="match status" value="2"/>
</dbReference>
<dbReference type="InterPro" id="IPR013783">
    <property type="entry name" value="Ig-like_fold"/>
</dbReference>
<dbReference type="SUPFAM" id="SSF48726">
    <property type="entry name" value="Immunoglobulin"/>
    <property type="match status" value="1"/>
</dbReference>
<dbReference type="CDD" id="cd00063">
    <property type="entry name" value="FN3"/>
    <property type="match status" value="2"/>
</dbReference>
<keyword evidence="5" id="KW-1185">Reference proteome</keyword>
<dbReference type="InterPro" id="IPR050991">
    <property type="entry name" value="ECM_Regulatory_Proteins"/>
</dbReference>
<feature type="signal peptide" evidence="2">
    <location>
        <begin position="1"/>
        <end position="30"/>
    </location>
</feature>
<dbReference type="PANTHER" id="PTHR46708">
    <property type="entry name" value="TENASCIN"/>
    <property type="match status" value="1"/>
</dbReference>
<protein>
    <submittedName>
        <fullName evidence="4">NEO1-like protein</fullName>
    </submittedName>
</protein>
<gene>
    <name evidence="4" type="ORF">MAR_036296</name>
</gene>
<dbReference type="SUPFAM" id="SSF49265">
    <property type="entry name" value="Fibronectin type III"/>
    <property type="match status" value="3"/>
</dbReference>
<evidence type="ECO:0000313" key="4">
    <source>
        <dbReference type="EMBL" id="WAR11220.1"/>
    </source>
</evidence>
<dbReference type="InterPro" id="IPR036116">
    <property type="entry name" value="FN3_sf"/>
</dbReference>
<evidence type="ECO:0000313" key="5">
    <source>
        <dbReference type="Proteomes" id="UP001164746"/>
    </source>
</evidence>
<keyword evidence="1" id="KW-0677">Repeat</keyword>
<feature type="domain" description="Fibronectin type-III" evidence="3">
    <location>
        <begin position="34"/>
        <end position="127"/>
    </location>
</feature>
<organism evidence="4 5">
    <name type="scientific">Mya arenaria</name>
    <name type="common">Soft-shell clam</name>
    <dbReference type="NCBI Taxonomy" id="6604"/>
    <lineage>
        <taxon>Eukaryota</taxon>
        <taxon>Metazoa</taxon>
        <taxon>Spiralia</taxon>
        <taxon>Lophotrochozoa</taxon>
        <taxon>Mollusca</taxon>
        <taxon>Bivalvia</taxon>
        <taxon>Autobranchia</taxon>
        <taxon>Heteroconchia</taxon>
        <taxon>Euheterodonta</taxon>
        <taxon>Imparidentia</taxon>
        <taxon>Neoheterodontei</taxon>
        <taxon>Myida</taxon>
        <taxon>Myoidea</taxon>
        <taxon>Myidae</taxon>
        <taxon>Mya</taxon>
    </lineage>
</organism>
<dbReference type="SMART" id="SM00060">
    <property type="entry name" value="FN3"/>
    <property type="match status" value="4"/>
</dbReference>
<dbReference type="EMBL" id="CP111018">
    <property type="protein sequence ID" value="WAR11220.1"/>
    <property type="molecule type" value="Genomic_DNA"/>
</dbReference>
<keyword evidence="2" id="KW-0732">Signal</keyword>
<sequence>MGHHIFTMDFCIRNSFVLLLLVICFEDSLCIRIPSVKITEIRALSQRKLVISWLPSFTPKRGKLAYVIRYKELNGPTERIATDEMRTIIKRLKPGTKYFVNVRAVVGKNREHRGDWSDSVSIVTLKRNAKTDDDDTAIIVEDITDRSAKFILNMTEGSLDTDGFRGDTSRLGRVKFRTLRKAAKMNGKVMKLKTVKDTSIALRWKRVQDIELYLLLYKNVDAGSDWCEIFVGNASKSHRIKAPPGQMFAVEGERLDIKCDSRGDPYPTILWRTISENDIITQCDSPNRTISITSQRYVSVDPNSGITFLGTRSFLTIDPLTHEDEGLSSSQSLEPERKYEVKVVSLSEDGQRSESDWVLANTSRESYMNDVSKESVQNFTGVALSSTQLLLHWEPPGSGLYNRFVLSYTWAGDDKPALPGGGIIPPERSEYVVRISYRSQRARDSFIVPADENETLNYYLTEPVMPKPPRNLTTLVTSHSVTLTWLPPLQPLRDITGYLVGQGRFIPEVLRVSLTNQDISYTFENLEPSSSYILSVRTFNDFAESAAEFKIVTTLGT</sequence>
<dbReference type="PANTHER" id="PTHR46708:SF2">
    <property type="entry name" value="FIBRONECTIN TYPE-III DOMAIN-CONTAINING PROTEIN"/>
    <property type="match status" value="1"/>
</dbReference>
<dbReference type="InterPro" id="IPR036179">
    <property type="entry name" value="Ig-like_dom_sf"/>
</dbReference>
<evidence type="ECO:0000256" key="2">
    <source>
        <dbReference type="SAM" id="SignalP"/>
    </source>
</evidence>
<reference evidence="4" key="1">
    <citation type="submission" date="2022-11" db="EMBL/GenBank/DDBJ databases">
        <title>Centuries of genome instability and evolution in soft-shell clam transmissible cancer (bioRxiv).</title>
        <authorList>
            <person name="Hart S.F.M."/>
            <person name="Yonemitsu M.A."/>
            <person name="Giersch R.M."/>
            <person name="Beal B.F."/>
            <person name="Arriagada G."/>
            <person name="Davis B.W."/>
            <person name="Ostrander E.A."/>
            <person name="Goff S.P."/>
            <person name="Metzger M.J."/>
        </authorList>
    </citation>
    <scope>NUCLEOTIDE SEQUENCE</scope>
    <source>
        <strain evidence="4">MELC-2E11</strain>
        <tissue evidence="4">Siphon/mantle</tissue>
    </source>
</reference>
<name>A0ABY7EN02_MYAAR</name>
<accession>A0ABY7EN02</accession>
<dbReference type="Proteomes" id="UP001164746">
    <property type="component" value="Chromosome 7"/>
</dbReference>